<reference evidence="1 2" key="2">
    <citation type="journal article" date="2022" name="Mol. Ecol. Resour.">
        <title>The genomes of chicory, endive, great burdock and yacon provide insights into Asteraceae paleo-polyploidization history and plant inulin production.</title>
        <authorList>
            <person name="Fan W."/>
            <person name="Wang S."/>
            <person name="Wang H."/>
            <person name="Wang A."/>
            <person name="Jiang F."/>
            <person name="Liu H."/>
            <person name="Zhao H."/>
            <person name="Xu D."/>
            <person name="Zhang Y."/>
        </authorList>
    </citation>
    <scope>NUCLEOTIDE SEQUENCE [LARGE SCALE GENOMIC DNA]</scope>
    <source>
        <strain evidence="2">cv. Punajuju</strain>
        <tissue evidence="1">Leaves</tissue>
    </source>
</reference>
<comment type="caution">
    <text evidence="1">The sequence shown here is derived from an EMBL/GenBank/DDBJ whole genome shotgun (WGS) entry which is preliminary data.</text>
</comment>
<reference evidence="2" key="1">
    <citation type="journal article" date="2022" name="Mol. Ecol. Resour.">
        <title>The genomes of chicory, endive, great burdock and yacon provide insights into Asteraceae palaeo-polyploidization history and plant inulin production.</title>
        <authorList>
            <person name="Fan W."/>
            <person name="Wang S."/>
            <person name="Wang H."/>
            <person name="Wang A."/>
            <person name="Jiang F."/>
            <person name="Liu H."/>
            <person name="Zhao H."/>
            <person name="Xu D."/>
            <person name="Zhang Y."/>
        </authorList>
    </citation>
    <scope>NUCLEOTIDE SEQUENCE [LARGE SCALE GENOMIC DNA]</scope>
    <source>
        <strain evidence="2">cv. Punajuju</strain>
    </source>
</reference>
<evidence type="ECO:0000313" key="2">
    <source>
        <dbReference type="Proteomes" id="UP001055811"/>
    </source>
</evidence>
<name>A0ACB8ZRJ9_CICIN</name>
<gene>
    <name evidence="1" type="ORF">L2E82_44728</name>
</gene>
<dbReference type="EMBL" id="CM042016">
    <property type="protein sequence ID" value="KAI3700111.1"/>
    <property type="molecule type" value="Genomic_DNA"/>
</dbReference>
<proteinExistence type="predicted"/>
<keyword evidence="2" id="KW-1185">Reference proteome</keyword>
<accession>A0ACB8ZRJ9</accession>
<evidence type="ECO:0000313" key="1">
    <source>
        <dbReference type="EMBL" id="KAI3700111.1"/>
    </source>
</evidence>
<organism evidence="1 2">
    <name type="scientific">Cichorium intybus</name>
    <name type="common">Chicory</name>
    <dbReference type="NCBI Taxonomy" id="13427"/>
    <lineage>
        <taxon>Eukaryota</taxon>
        <taxon>Viridiplantae</taxon>
        <taxon>Streptophyta</taxon>
        <taxon>Embryophyta</taxon>
        <taxon>Tracheophyta</taxon>
        <taxon>Spermatophyta</taxon>
        <taxon>Magnoliopsida</taxon>
        <taxon>eudicotyledons</taxon>
        <taxon>Gunneridae</taxon>
        <taxon>Pentapetalae</taxon>
        <taxon>asterids</taxon>
        <taxon>campanulids</taxon>
        <taxon>Asterales</taxon>
        <taxon>Asteraceae</taxon>
        <taxon>Cichorioideae</taxon>
        <taxon>Cichorieae</taxon>
        <taxon>Cichoriinae</taxon>
        <taxon>Cichorium</taxon>
    </lineage>
</organism>
<protein>
    <submittedName>
        <fullName evidence="1">Uncharacterized protein</fullName>
    </submittedName>
</protein>
<dbReference type="Proteomes" id="UP001055811">
    <property type="component" value="Linkage Group LG08"/>
</dbReference>
<sequence length="211" mass="24622">MLGGPMMLPPGYDNQYLNNKPLMSPRANDKGRNQTKNNESESEDEEILWKTQGHLLTIADKQQIFDMMEAMERKHQEYAKDTRDREAKVFQLLNAQQQWINQKSIIIMAGIHSTKQVWGQSRRIARVEGRDAIAEQGAYRPGHQFLQFPNMLEETPHYRTRLRELRYRAVVGAISFDRALLTIVGLWDQLLPFIRRTWMHSEGAFTFTCQG</sequence>